<dbReference type="KEGG" id="aol:S58_13370"/>
<reference evidence="1 2" key="1">
    <citation type="journal article" date="2013" name="Appl. Environ. Microbiol.">
        <title>Genome analysis suggests that the soil oligotrophic bacterium Agromonas oligotrophica (Bradyrhizobium oligotrophicum) is a nitrogen-fixing symbiont of Aeschynomene indica.</title>
        <authorList>
            <person name="Okubo T."/>
            <person name="Fukushima S."/>
            <person name="Itakura M."/>
            <person name="Oshima K."/>
            <person name="Longtonglang A."/>
            <person name="Teaumroong N."/>
            <person name="Mitsui H."/>
            <person name="Hattori M."/>
            <person name="Hattori R."/>
            <person name="Hattori T."/>
            <person name="Minamisawa K."/>
        </authorList>
    </citation>
    <scope>NUCLEOTIDE SEQUENCE [LARGE SCALE GENOMIC DNA]</scope>
    <source>
        <strain evidence="1 2">S58</strain>
    </source>
</reference>
<dbReference type="Gene3D" id="3.40.50.1580">
    <property type="entry name" value="Nucleoside phosphorylase domain"/>
    <property type="match status" value="1"/>
</dbReference>
<dbReference type="GeneID" id="301815291"/>
<dbReference type="eggNOG" id="COG0775">
    <property type="taxonomic scope" value="Bacteria"/>
</dbReference>
<gene>
    <name evidence="1" type="ORF">S58_13370</name>
</gene>
<organism evidence="1 2">
    <name type="scientific">Bradyrhizobium oligotrophicum S58</name>
    <dbReference type="NCBI Taxonomy" id="1245469"/>
    <lineage>
        <taxon>Bacteria</taxon>
        <taxon>Pseudomonadati</taxon>
        <taxon>Pseudomonadota</taxon>
        <taxon>Alphaproteobacteria</taxon>
        <taxon>Hyphomicrobiales</taxon>
        <taxon>Nitrobacteraceae</taxon>
        <taxon>Bradyrhizobium</taxon>
    </lineage>
</organism>
<dbReference type="Proteomes" id="UP000011841">
    <property type="component" value="Chromosome"/>
</dbReference>
<keyword evidence="2" id="KW-1185">Reference proteome</keyword>
<accession>M4Z3F0</accession>
<dbReference type="RefSeq" id="WP_015664478.1">
    <property type="nucleotide sequence ID" value="NC_020453.1"/>
</dbReference>
<dbReference type="SUPFAM" id="SSF53167">
    <property type="entry name" value="Purine and uridine phosphorylases"/>
    <property type="match status" value="1"/>
</dbReference>
<dbReference type="GO" id="GO:0009116">
    <property type="term" value="P:nucleoside metabolic process"/>
    <property type="evidence" value="ECO:0007669"/>
    <property type="project" value="InterPro"/>
</dbReference>
<evidence type="ECO:0000313" key="2">
    <source>
        <dbReference type="Proteomes" id="UP000011841"/>
    </source>
</evidence>
<dbReference type="InterPro" id="IPR035994">
    <property type="entry name" value="Nucleoside_phosphorylase_sf"/>
</dbReference>
<dbReference type="AlphaFoldDB" id="M4Z3F0"/>
<dbReference type="OrthoDB" id="8172679at2"/>
<dbReference type="GO" id="GO:0003824">
    <property type="term" value="F:catalytic activity"/>
    <property type="evidence" value="ECO:0007669"/>
    <property type="project" value="InterPro"/>
</dbReference>
<name>M4Z3F0_9BRAD</name>
<protein>
    <submittedName>
        <fullName evidence="1">Uncharacterized protein</fullName>
    </submittedName>
</protein>
<evidence type="ECO:0000313" key="1">
    <source>
        <dbReference type="EMBL" id="BAM87347.1"/>
    </source>
</evidence>
<dbReference type="EMBL" id="AP012603">
    <property type="protein sequence ID" value="BAM87347.1"/>
    <property type="molecule type" value="Genomic_DNA"/>
</dbReference>
<sequence>MVSRHPPVFFTSDLHGYGIGNTSWFDDNSPRALAGRCLVDALEYLRTAPKFAAKDWHVVNANAARIVHQCLADPALARQDILTRVAPAIEEICVRIVASRQYRVPFYGDDFWDWASVVDAFCEVQKVSATATQVARRELDQFRRTVHIRMPSGLSSGDPEHEWFGPAIATRAHHLLDTRASGFDPDLRNELQAQALERIERGRYRGRQVTPWQLSWHYGQVVGEFQRAASEQAAELADFAWLAVPLDASKRTQVLARVLQGACAVKDRRTVLQALEELYRGETPGRPLGQGVIGANIEASLDVLEALWAQLDDREKASINAMLDALRFLHAKAHTIGFLVETPEDIEALIQAMGPGTLIEQRNAARAIIRHSCFHAVICLGRSMTEVASAAAVAIEEHGARWLIMPGRAHALGPSLAQASQGPRYVGAGPGNLVIATSVAPFRIQIKMRDALSIAEPFPNDGGMIIPADPELYRLAHESAATMLDEIGVFFEGMTVTRDGDGMDAEISTAFPGALAADDTAYVMGLIGLSRGVPCLVIQSLAEITPQAPAHPARNEACRLAVKVAEILCRRW</sequence>
<proteinExistence type="predicted"/>
<dbReference type="HOGENOM" id="CLU_475452_0_0_5"/>
<dbReference type="PATRIC" id="fig|1245469.3.peg.1370"/>